<evidence type="ECO:0000256" key="1">
    <source>
        <dbReference type="SAM" id="SignalP"/>
    </source>
</evidence>
<evidence type="ECO:0008006" key="4">
    <source>
        <dbReference type="Google" id="ProtNLM"/>
    </source>
</evidence>
<feature type="signal peptide" evidence="1">
    <location>
        <begin position="1"/>
        <end position="28"/>
    </location>
</feature>
<dbReference type="Proteomes" id="UP001576774">
    <property type="component" value="Unassembled WGS sequence"/>
</dbReference>
<gene>
    <name evidence="2" type="ORF">ACE1CC_18515</name>
</gene>
<keyword evidence="1" id="KW-0732">Signal</keyword>
<feature type="chain" id="PRO_5047498588" description="DUF5666 domain-containing protein" evidence="1">
    <location>
        <begin position="29"/>
        <end position="146"/>
    </location>
</feature>
<evidence type="ECO:0000313" key="2">
    <source>
        <dbReference type="EMBL" id="MFB2878848.1"/>
    </source>
</evidence>
<protein>
    <recommendedName>
        <fullName evidence="4">DUF5666 domain-containing protein</fullName>
    </recommendedName>
</protein>
<reference evidence="2 3" key="1">
    <citation type="submission" date="2024-09" db="EMBL/GenBank/DDBJ databases">
        <title>Floridaenema gen nov. (Aerosakkonemataceae, Aerosakkonematales ord. nov., Cyanobacteria) from benthic tropical and subtropical fresh waters, with the description of four new species.</title>
        <authorList>
            <person name="Moretto J.A."/>
            <person name="Berthold D.E."/>
            <person name="Lefler F.W."/>
            <person name="Huang I.-S."/>
            <person name="Laughinghouse H. IV."/>
        </authorList>
    </citation>
    <scope>NUCLEOTIDE SEQUENCE [LARGE SCALE GENOMIC DNA]</scope>
    <source>
        <strain evidence="2 3">BLCC-F46</strain>
    </source>
</reference>
<proteinExistence type="predicted"/>
<comment type="caution">
    <text evidence="2">The sequence shown here is derived from an EMBL/GenBank/DDBJ whole genome shotgun (WGS) entry which is preliminary data.</text>
</comment>
<sequence>MDQKFHLMVWGSLIVFSSVVFDCTSFQAAPSASSALTEPVAMNSYDPDQSVSSDDSVSQNSTVVIPQKTMTIEGTIEQVMETSPLQLTVTTNSGRYFVALQDDTTVTQQGNPINPLSLKPGLKVHIEGQQSGGDTQALKAQTLAIQ</sequence>
<dbReference type="EMBL" id="JBHFNQ010000142">
    <property type="protein sequence ID" value="MFB2878848.1"/>
    <property type="molecule type" value="Genomic_DNA"/>
</dbReference>
<evidence type="ECO:0000313" key="3">
    <source>
        <dbReference type="Proteomes" id="UP001576774"/>
    </source>
</evidence>
<name>A0ABV4X9K4_9CYAN</name>
<keyword evidence="3" id="KW-1185">Reference proteome</keyword>
<organism evidence="2 3">
    <name type="scientific">Floridaenema aerugineum BLCC-F46</name>
    <dbReference type="NCBI Taxonomy" id="3153654"/>
    <lineage>
        <taxon>Bacteria</taxon>
        <taxon>Bacillati</taxon>
        <taxon>Cyanobacteriota</taxon>
        <taxon>Cyanophyceae</taxon>
        <taxon>Oscillatoriophycideae</taxon>
        <taxon>Aerosakkonematales</taxon>
        <taxon>Aerosakkonemataceae</taxon>
        <taxon>Floridanema</taxon>
        <taxon>Floridanema aerugineum</taxon>
    </lineage>
</organism>
<accession>A0ABV4X9K4</accession>
<dbReference type="RefSeq" id="WP_413271908.1">
    <property type="nucleotide sequence ID" value="NZ_JBHFNQ010000142.1"/>
</dbReference>